<proteinExistence type="predicted"/>
<keyword evidence="1" id="KW-1133">Transmembrane helix</keyword>
<name>A0A059DCQ9_EUCGR</name>
<keyword evidence="1" id="KW-0812">Transmembrane</keyword>
<evidence type="ECO:0000313" key="2">
    <source>
        <dbReference type="EMBL" id="KCW87995.1"/>
    </source>
</evidence>
<gene>
    <name evidence="2" type="ORF">EUGRSUZ_A00402</name>
</gene>
<accession>A0A059DCQ9</accession>
<keyword evidence="1" id="KW-0472">Membrane</keyword>
<sequence length="73" mass="8569">MKRFEKINIHSWINQFMNSLSRLLVQAWLCFDVFYLVTSLASVISTSELPKTKRFNPKLFLAEPSEFLEKSQA</sequence>
<dbReference type="Gramene" id="KCW87995">
    <property type="protein sequence ID" value="KCW87995"/>
    <property type="gene ID" value="EUGRSUZ_A00402"/>
</dbReference>
<protein>
    <submittedName>
        <fullName evidence="2">Uncharacterized protein</fullName>
    </submittedName>
</protein>
<dbReference type="EMBL" id="KK198753">
    <property type="protein sequence ID" value="KCW87995.1"/>
    <property type="molecule type" value="Genomic_DNA"/>
</dbReference>
<evidence type="ECO:0000256" key="1">
    <source>
        <dbReference type="SAM" id="Phobius"/>
    </source>
</evidence>
<dbReference type="AlphaFoldDB" id="A0A059DCQ9"/>
<dbReference type="InParanoid" id="A0A059DCQ9"/>
<feature type="transmembrane region" description="Helical" evidence="1">
    <location>
        <begin position="23"/>
        <end position="44"/>
    </location>
</feature>
<reference evidence="2" key="1">
    <citation type="submission" date="2013-07" db="EMBL/GenBank/DDBJ databases">
        <title>The genome of Eucalyptus grandis.</title>
        <authorList>
            <person name="Schmutz J."/>
            <person name="Hayes R."/>
            <person name="Myburg A."/>
            <person name="Tuskan G."/>
            <person name="Grattapaglia D."/>
            <person name="Rokhsar D.S."/>
        </authorList>
    </citation>
    <scope>NUCLEOTIDE SEQUENCE</scope>
    <source>
        <tissue evidence="2">Leaf extractions</tissue>
    </source>
</reference>
<organism evidence="2">
    <name type="scientific">Eucalyptus grandis</name>
    <name type="common">Flooded gum</name>
    <dbReference type="NCBI Taxonomy" id="71139"/>
    <lineage>
        <taxon>Eukaryota</taxon>
        <taxon>Viridiplantae</taxon>
        <taxon>Streptophyta</taxon>
        <taxon>Embryophyta</taxon>
        <taxon>Tracheophyta</taxon>
        <taxon>Spermatophyta</taxon>
        <taxon>Magnoliopsida</taxon>
        <taxon>eudicotyledons</taxon>
        <taxon>Gunneridae</taxon>
        <taxon>Pentapetalae</taxon>
        <taxon>rosids</taxon>
        <taxon>malvids</taxon>
        <taxon>Myrtales</taxon>
        <taxon>Myrtaceae</taxon>
        <taxon>Myrtoideae</taxon>
        <taxon>Eucalypteae</taxon>
        <taxon>Eucalyptus</taxon>
    </lineage>
</organism>